<comment type="caution">
    <text evidence="3">The sequence shown here is derived from an EMBL/GenBank/DDBJ whole genome shotgun (WGS) entry which is preliminary data.</text>
</comment>
<reference evidence="3" key="1">
    <citation type="submission" date="2023-11" db="EMBL/GenBank/DDBJ databases">
        <authorList>
            <person name="Alioto T."/>
            <person name="Alioto T."/>
            <person name="Gomez Garrido J."/>
        </authorList>
    </citation>
    <scope>NUCLEOTIDE SEQUENCE</scope>
</reference>
<keyword evidence="4" id="KW-1185">Reference proteome</keyword>
<organism evidence="3 4">
    <name type="scientific">Lecanosticta acicola</name>
    <dbReference type="NCBI Taxonomy" id="111012"/>
    <lineage>
        <taxon>Eukaryota</taxon>
        <taxon>Fungi</taxon>
        <taxon>Dikarya</taxon>
        <taxon>Ascomycota</taxon>
        <taxon>Pezizomycotina</taxon>
        <taxon>Dothideomycetes</taxon>
        <taxon>Dothideomycetidae</taxon>
        <taxon>Mycosphaerellales</taxon>
        <taxon>Mycosphaerellaceae</taxon>
        <taxon>Lecanosticta</taxon>
    </lineage>
</organism>
<dbReference type="EMBL" id="CAVMBE010000015">
    <property type="protein sequence ID" value="CAK3947159.1"/>
    <property type="molecule type" value="Genomic_DNA"/>
</dbReference>
<dbReference type="InterPro" id="IPR029058">
    <property type="entry name" value="AB_hydrolase_fold"/>
</dbReference>
<dbReference type="SUPFAM" id="SSF53474">
    <property type="entry name" value="alpha/beta-Hydrolases"/>
    <property type="match status" value="1"/>
</dbReference>
<name>A0AAI8YWD3_9PEZI</name>
<evidence type="ECO:0000256" key="1">
    <source>
        <dbReference type="ARBA" id="ARBA00022801"/>
    </source>
</evidence>
<accession>A0AAI8YWD3</accession>
<evidence type="ECO:0000259" key="2">
    <source>
        <dbReference type="Pfam" id="PF07859"/>
    </source>
</evidence>
<keyword evidence="1" id="KW-0378">Hydrolase</keyword>
<dbReference type="PANTHER" id="PTHR48081:SF8">
    <property type="entry name" value="ALPHA_BETA HYDROLASE FOLD-3 DOMAIN-CONTAINING PROTEIN-RELATED"/>
    <property type="match status" value="1"/>
</dbReference>
<dbReference type="InterPro" id="IPR013094">
    <property type="entry name" value="AB_hydrolase_3"/>
</dbReference>
<dbReference type="Proteomes" id="UP001296104">
    <property type="component" value="Unassembled WGS sequence"/>
</dbReference>
<evidence type="ECO:0000313" key="4">
    <source>
        <dbReference type="Proteomes" id="UP001296104"/>
    </source>
</evidence>
<dbReference type="Pfam" id="PF07859">
    <property type="entry name" value="Abhydrolase_3"/>
    <property type="match status" value="1"/>
</dbReference>
<sequence>MVPIAQFEVRRRLQRFAGATPPGRLGDTSLTLMSDPRTLPAIAQVAEIVYFDLRTPLRPWPQEIEQMHELFAGLDHEFNVFCQVLPMWVPGDEDEPDVEEEQITIDGLDGNQLVLYVTRPQNQEVDLPAIVYFHGGCLIMIDINRFHRRWAKSLVLRGHVLVIPEFRNAWSKTRYNHFPAGLNDCVAAVDYVDTHRCDLGISTITLHGDDGGANLAIATALRAKREGWVKIIAGVSACSPYIGGEAHSWPIERKLAELPSLVENEGYLLDSPWLGPGARYYSPDNTTNPLAWPLFATEDDLTGLPPHSIVLDELTPVRDEGVVYYRKLVAAGVTATAFVQLGVPHVGVLLFRRAIPDIYENLCNHVSAFAKRLA</sequence>
<dbReference type="AlphaFoldDB" id="A0AAI8YWD3"/>
<gene>
    <name evidence="3" type="ORF">LECACI_7A003205</name>
</gene>
<evidence type="ECO:0000313" key="3">
    <source>
        <dbReference type="EMBL" id="CAK3947159.1"/>
    </source>
</evidence>
<dbReference type="GO" id="GO:0016787">
    <property type="term" value="F:hydrolase activity"/>
    <property type="evidence" value="ECO:0007669"/>
    <property type="project" value="UniProtKB-KW"/>
</dbReference>
<protein>
    <submittedName>
        <fullName evidence="3">Brefeldin A esterase</fullName>
    </submittedName>
</protein>
<dbReference type="PANTHER" id="PTHR48081">
    <property type="entry name" value="AB HYDROLASE SUPERFAMILY PROTEIN C4A8.06C"/>
    <property type="match status" value="1"/>
</dbReference>
<proteinExistence type="predicted"/>
<dbReference type="InterPro" id="IPR050300">
    <property type="entry name" value="GDXG_lipolytic_enzyme"/>
</dbReference>
<feature type="domain" description="Alpha/beta hydrolase fold-3" evidence="2">
    <location>
        <begin position="130"/>
        <end position="346"/>
    </location>
</feature>
<dbReference type="Gene3D" id="3.40.50.1820">
    <property type="entry name" value="alpha/beta hydrolase"/>
    <property type="match status" value="1"/>
</dbReference>